<proteinExistence type="predicted"/>
<protein>
    <recommendedName>
        <fullName evidence="4">CUB domain-containing protein</fullName>
    </recommendedName>
</protein>
<dbReference type="SUPFAM" id="SSF49854">
    <property type="entry name" value="Spermadhesin, CUB domain"/>
    <property type="match status" value="2"/>
</dbReference>
<name>A0AAD8LT07_ACIOX</name>
<comment type="caution">
    <text evidence="3">Lacks conserved residue(s) required for the propagation of feature annotation.</text>
</comment>
<dbReference type="Gene3D" id="2.60.120.290">
    <property type="entry name" value="Spermadhesin, CUB domain"/>
    <property type="match status" value="2"/>
</dbReference>
<dbReference type="SMART" id="SM00042">
    <property type="entry name" value="CUB"/>
    <property type="match status" value="2"/>
</dbReference>
<gene>
    <name evidence="5" type="ORF">AOXY_G4351</name>
</gene>
<evidence type="ECO:0000259" key="4">
    <source>
        <dbReference type="PROSITE" id="PS01180"/>
    </source>
</evidence>
<organism evidence="5 6">
    <name type="scientific">Acipenser oxyrinchus oxyrinchus</name>
    <dbReference type="NCBI Taxonomy" id="40147"/>
    <lineage>
        <taxon>Eukaryota</taxon>
        <taxon>Metazoa</taxon>
        <taxon>Chordata</taxon>
        <taxon>Craniata</taxon>
        <taxon>Vertebrata</taxon>
        <taxon>Euteleostomi</taxon>
        <taxon>Actinopterygii</taxon>
        <taxon>Chondrostei</taxon>
        <taxon>Acipenseriformes</taxon>
        <taxon>Acipenseridae</taxon>
        <taxon>Acipenser</taxon>
    </lineage>
</organism>
<evidence type="ECO:0000256" key="2">
    <source>
        <dbReference type="ARBA" id="ARBA00023157"/>
    </source>
</evidence>
<evidence type="ECO:0000313" key="5">
    <source>
        <dbReference type="EMBL" id="KAK1174071.1"/>
    </source>
</evidence>
<sequence>ECGGELTGTYGSINSPGYPGNYPPNRDCYWTISVNPGLLITFSFGTLSLEHHDNCNYDYLEVRDGSSETDALIGKYCGSELPAPITSTSNRLWIKFKSDASITKGGFRAMYQVGCGETLTGPTGTITSPGHPTNYPHGANCTWYISVVPGHIVRLTFTSFNMEFHHNCDYDYVEVYDNGTVATGTKLGR</sequence>
<dbReference type="Proteomes" id="UP001230051">
    <property type="component" value="Unassembled WGS sequence"/>
</dbReference>
<feature type="domain" description="CUB" evidence="4">
    <location>
        <begin position="115"/>
        <end position="189"/>
    </location>
</feature>
<comment type="caution">
    <text evidence="5">The sequence shown here is derived from an EMBL/GenBank/DDBJ whole genome shotgun (WGS) entry which is preliminary data.</text>
</comment>
<dbReference type="AlphaFoldDB" id="A0AAD8LT07"/>
<keyword evidence="6" id="KW-1185">Reference proteome</keyword>
<keyword evidence="1" id="KW-0677">Repeat</keyword>
<reference evidence="5" key="1">
    <citation type="submission" date="2022-02" db="EMBL/GenBank/DDBJ databases">
        <title>Atlantic sturgeon de novo genome assembly.</title>
        <authorList>
            <person name="Stock M."/>
            <person name="Klopp C."/>
            <person name="Guiguen Y."/>
            <person name="Cabau C."/>
            <person name="Parinello H."/>
            <person name="Santidrian Yebra-Pimentel E."/>
            <person name="Kuhl H."/>
            <person name="Dirks R.P."/>
            <person name="Guessner J."/>
            <person name="Wuertz S."/>
            <person name="Du K."/>
            <person name="Schartl M."/>
        </authorList>
    </citation>
    <scope>NUCLEOTIDE SEQUENCE</scope>
    <source>
        <strain evidence="5">STURGEONOMICS-FGT-2020</strain>
        <tissue evidence="5">Whole blood</tissue>
    </source>
</reference>
<dbReference type="CDD" id="cd00041">
    <property type="entry name" value="CUB"/>
    <property type="match status" value="2"/>
</dbReference>
<dbReference type="InterPro" id="IPR000859">
    <property type="entry name" value="CUB_dom"/>
</dbReference>
<evidence type="ECO:0000256" key="1">
    <source>
        <dbReference type="ARBA" id="ARBA00022737"/>
    </source>
</evidence>
<dbReference type="PANTHER" id="PTHR24251:SF30">
    <property type="entry name" value="MEMBRANE FRIZZLED-RELATED PROTEIN"/>
    <property type="match status" value="1"/>
</dbReference>
<accession>A0AAD8LT07</accession>
<dbReference type="Pfam" id="PF00431">
    <property type="entry name" value="CUB"/>
    <property type="match status" value="2"/>
</dbReference>
<feature type="domain" description="CUB" evidence="4">
    <location>
        <begin position="2"/>
        <end position="114"/>
    </location>
</feature>
<dbReference type="PANTHER" id="PTHR24251">
    <property type="entry name" value="OVOCHYMASE-RELATED"/>
    <property type="match status" value="1"/>
</dbReference>
<dbReference type="EMBL" id="JAGXEW010000003">
    <property type="protein sequence ID" value="KAK1174071.1"/>
    <property type="molecule type" value="Genomic_DNA"/>
</dbReference>
<dbReference type="FunFam" id="2.60.120.290:FF:000005">
    <property type="entry name" value="Procollagen C-endopeptidase enhancer 1"/>
    <property type="match status" value="1"/>
</dbReference>
<dbReference type="InterPro" id="IPR035914">
    <property type="entry name" value="Sperma_CUB_dom_sf"/>
</dbReference>
<evidence type="ECO:0000313" key="6">
    <source>
        <dbReference type="Proteomes" id="UP001230051"/>
    </source>
</evidence>
<dbReference type="PROSITE" id="PS01180">
    <property type="entry name" value="CUB"/>
    <property type="match status" value="2"/>
</dbReference>
<keyword evidence="2" id="KW-1015">Disulfide bond</keyword>
<dbReference type="FunFam" id="2.60.120.290:FF:000013">
    <property type="entry name" value="Membrane frizzled-related protein"/>
    <property type="match status" value="1"/>
</dbReference>
<feature type="non-terminal residue" evidence="5">
    <location>
        <position position="1"/>
    </location>
</feature>
<evidence type="ECO:0000256" key="3">
    <source>
        <dbReference type="PROSITE-ProRule" id="PRU00059"/>
    </source>
</evidence>